<keyword evidence="5 9" id="KW-0479">Metal-binding</keyword>
<evidence type="ECO:0000313" key="12">
    <source>
        <dbReference type="EMBL" id="KAI0301751.1"/>
    </source>
</evidence>
<keyword evidence="13" id="KW-1185">Reference proteome</keyword>
<evidence type="ECO:0000256" key="1">
    <source>
        <dbReference type="ARBA" id="ARBA00001971"/>
    </source>
</evidence>
<dbReference type="PROSITE" id="PS00086">
    <property type="entry name" value="CYTOCHROME_P450"/>
    <property type="match status" value="1"/>
</dbReference>
<evidence type="ECO:0000256" key="11">
    <source>
        <dbReference type="SAM" id="SignalP"/>
    </source>
</evidence>
<accession>A0AAD4QLD3</accession>
<keyword evidence="7 9" id="KW-0408">Iron</keyword>
<evidence type="ECO:0000256" key="8">
    <source>
        <dbReference type="ARBA" id="ARBA00023033"/>
    </source>
</evidence>
<comment type="pathway">
    <text evidence="2">Secondary metabolite biosynthesis.</text>
</comment>
<dbReference type="PRINTS" id="PR00385">
    <property type="entry name" value="P450"/>
</dbReference>
<proteinExistence type="inferred from homology"/>
<comment type="similarity">
    <text evidence="3 10">Belongs to the cytochrome P450 family.</text>
</comment>
<dbReference type="PRINTS" id="PR00463">
    <property type="entry name" value="EP450I"/>
</dbReference>
<dbReference type="InterPro" id="IPR001128">
    <property type="entry name" value="Cyt_P450"/>
</dbReference>
<keyword evidence="11" id="KW-0732">Signal</keyword>
<evidence type="ECO:0000256" key="9">
    <source>
        <dbReference type="PIRSR" id="PIRSR602401-1"/>
    </source>
</evidence>
<feature type="binding site" description="axial binding residue" evidence="9">
    <location>
        <position position="444"/>
    </location>
    <ligand>
        <name>heme</name>
        <dbReference type="ChEBI" id="CHEBI:30413"/>
    </ligand>
    <ligandPart>
        <name>Fe</name>
        <dbReference type="ChEBI" id="CHEBI:18248"/>
    </ligandPart>
</feature>
<reference evidence="12" key="1">
    <citation type="journal article" date="2022" name="New Phytol.">
        <title>Evolutionary transition to the ectomycorrhizal habit in the genomes of a hyperdiverse lineage of mushroom-forming fungi.</title>
        <authorList>
            <person name="Looney B."/>
            <person name="Miyauchi S."/>
            <person name="Morin E."/>
            <person name="Drula E."/>
            <person name="Courty P.E."/>
            <person name="Kohler A."/>
            <person name="Kuo A."/>
            <person name="LaButti K."/>
            <person name="Pangilinan J."/>
            <person name="Lipzen A."/>
            <person name="Riley R."/>
            <person name="Andreopoulos W."/>
            <person name="He G."/>
            <person name="Johnson J."/>
            <person name="Nolan M."/>
            <person name="Tritt A."/>
            <person name="Barry K.W."/>
            <person name="Grigoriev I.V."/>
            <person name="Nagy L.G."/>
            <person name="Hibbett D."/>
            <person name="Henrissat B."/>
            <person name="Matheny P.B."/>
            <person name="Labbe J."/>
            <person name="Martin F.M."/>
        </authorList>
    </citation>
    <scope>NUCLEOTIDE SEQUENCE</scope>
    <source>
        <strain evidence="12">BPL690</strain>
    </source>
</reference>
<evidence type="ECO:0000256" key="3">
    <source>
        <dbReference type="ARBA" id="ARBA00010617"/>
    </source>
</evidence>
<dbReference type="PANTHER" id="PTHR46300">
    <property type="entry name" value="P450, PUTATIVE (EUROFUNG)-RELATED-RELATED"/>
    <property type="match status" value="1"/>
</dbReference>
<dbReference type="Gene3D" id="1.10.630.10">
    <property type="entry name" value="Cytochrome P450"/>
    <property type="match status" value="1"/>
</dbReference>
<feature type="chain" id="PRO_5041960869" evidence="11">
    <location>
        <begin position="25"/>
        <end position="519"/>
    </location>
</feature>
<dbReference type="CDD" id="cd11065">
    <property type="entry name" value="CYP64-like"/>
    <property type="match status" value="1"/>
</dbReference>
<evidence type="ECO:0000313" key="13">
    <source>
        <dbReference type="Proteomes" id="UP001203297"/>
    </source>
</evidence>
<dbReference type="GO" id="GO:0020037">
    <property type="term" value="F:heme binding"/>
    <property type="evidence" value="ECO:0007669"/>
    <property type="project" value="InterPro"/>
</dbReference>
<keyword evidence="8 10" id="KW-0503">Monooxygenase</keyword>
<dbReference type="Pfam" id="PF00067">
    <property type="entry name" value="p450"/>
    <property type="match status" value="1"/>
</dbReference>
<dbReference type="InterPro" id="IPR002401">
    <property type="entry name" value="Cyt_P450_E_grp-I"/>
</dbReference>
<evidence type="ECO:0000256" key="6">
    <source>
        <dbReference type="ARBA" id="ARBA00023002"/>
    </source>
</evidence>
<evidence type="ECO:0000256" key="5">
    <source>
        <dbReference type="ARBA" id="ARBA00022723"/>
    </source>
</evidence>
<dbReference type="InterPro" id="IPR050364">
    <property type="entry name" value="Cytochrome_P450_fung"/>
</dbReference>
<evidence type="ECO:0000256" key="2">
    <source>
        <dbReference type="ARBA" id="ARBA00005179"/>
    </source>
</evidence>
<dbReference type="AlphaFoldDB" id="A0AAD4QLD3"/>
<dbReference type="Proteomes" id="UP001203297">
    <property type="component" value="Unassembled WGS sequence"/>
</dbReference>
<dbReference type="GO" id="GO:0004497">
    <property type="term" value="F:monooxygenase activity"/>
    <property type="evidence" value="ECO:0007669"/>
    <property type="project" value="UniProtKB-KW"/>
</dbReference>
<dbReference type="SUPFAM" id="SSF48264">
    <property type="entry name" value="Cytochrome P450"/>
    <property type="match status" value="1"/>
</dbReference>
<dbReference type="GO" id="GO:0005506">
    <property type="term" value="F:iron ion binding"/>
    <property type="evidence" value="ECO:0007669"/>
    <property type="project" value="InterPro"/>
</dbReference>
<comment type="caution">
    <text evidence="12">The sequence shown here is derived from an EMBL/GenBank/DDBJ whole genome shotgun (WGS) entry which is preliminary data.</text>
</comment>
<protein>
    <submittedName>
        <fullName evidence="12">Cytochrome P450</fullName>
    </submittedName>
</protein>
<dbReference type="GO" id="GO:0016705">
    <property type="term" value="F:oxidoreductase activity, acting on paired donors, with incorporation or reduction of molecular oxygen"/>
    <property type="evidence" value="ECO:0007669"/>
    <property type="project" value="InterPro"/>
</dbReference>
<gene>
    <name evidence="12" type="ORF">B0F90DRAFT_293698</name>
</gene>
<dbReference type="InterPro" id="IPR036396">
    <property type="entry name" value="Cyt_P450_sf"/>
</dbReference>
<organism evidence="12 13">
    <name type="scientific">Multifurca ochricompacta</name>
    <dbReference type="NCBI Taxonomy" id="376703"/>
    <lineage>
        <taxon>Eukaryota</taxon>
        <taxon>Fungi</taxon>
        <taxon>Dikarya</taxon>
        <taxon>Basidiomycota</taxon>
        <taxon>Agaricomycotina</taxon>
        <taxon>Agaricomycetes</taxon>
        <taxon>Russulales</taxon>
        <taxon>Russulaceae</taxon>
        <taxon>Multifurca</taxon>
    </lineage>
</organism>
<evidence type="ECO:0000256" key="10">
    <source>
        <dbReference type="RuleBase" id="RU000461"/>
    </source>
</evidence>
<evidence type="ECO:0000256" key="4">
    <source>
        <dbReference type="ARBA" id="ARBA00022617"/>
    </source>
</evidence>
<dbReference type="EMBL" id="WTXG01000013">
    <property type="protein sequence ID" value="KAI0301751.1"/>
    <property type="molecule type" value="Genomic_DNA"/>
</dbReference>
<dbReference type="PANTHER" id="PTHR46300:SF7">
    <property type="entry name" value="P450, PUTATIVE (EUROFUNG)-RELATED"/>
    <property type="match status" value="1"/>
</dbReference>
<dbReference type="InterPro" id="IPR017972">
    <property type="entry name" value="Cyt_P450_CS"/>
</dbReference>
<evidence type="ECO:0000256" key="7">
    <source>
        <dbReference type="ARBA" id="ARBA00023004"/>
    </source>
</evidence>
<name>A0AAD4QLD3_9AGAM</name>
<keyword evidence="4 9" id="KW-0349">Heme</keyword>
<comment type="cofactor">
    <cofactor evidence="1 9">
        <name>heme</name>
        <dbReference type="ChEBI" id="CHEBI:30413"/>
    </cofactor>
</comment>
<feature type="signal peptide" evidence="11">
    <location>
        <begin position="1"/>
        <end position="24"/>
    </location>
</feature>
<keyword evidence="6 10" id="KW-0560">Oxidoreductase</keyword>
<sequence>MAFATGTIFVDLLVFLSLLVAVQAIHSRRRRGGLSYPPGPRPLPIIGNIRDIPQEFSWLAYTKLSKTYGPILSFHVFGQVIVVLNNLKSVKDLLEKRGDIYSDRTVVPFHEMAEWQWNMAFARYSEIWRLGRKILDRGLRPGPAAKYRPMQQTQARVLLNRMLTRPNEWEAHIELLQGEMILAMGYGYEVQGPDDRKIHAAQKLTKISREVTLPGALLVNNLPFLRHIPEWLPWFSYKPLARFAYDIGQEVINDPIDFVKRGILNGTAQPSLALDQLKELEKLTGTEHDKAEQAMLGALGTLYTAGAETTVAAIMTFLVAILLHPEIQKKAQDELDAVTGRERLPTFEDRPSLPFIEALCKETLRWKPVGPLAVPHATTKDDVYEGYFIPKGALVIGNTWAIFHDPEAYPEPDAFKPERYINPDGSARDDPTLSAAFGYGRRICPGRYFVDATLFIVIASLLSAFDIKRGPKGEEGVKGPSEYNYTGNLVSRPTQFPCSFIPRDKRAEELISDSLIMGA</sequence>